<dbReference type="PaxDb" id="6945-B7P9F5"/>
<reference evidence="8 10" key="1">
    <citation type="submission" date="2008-03" db="EMBL/GenBank/DDBJ databases">
        <title>Annotation of Ixodes scapularis.</title>
        <authorList>
            <consortium name="Ixodes scapularis Genome Project Consortium"/>
            <person name="Caler E."/>
            <person name="Hannick L.I."/>
            <person name="Bidwell S."/>
            <person name="Joardar V."/>
            <person name="Thiagarajan M."/>
            <person name="Amedeo P."/>
            <person name="Galinsky K.J."/>
            <person name="Schobel S."/>
            <person name="Inman J."/>
            <person name="Hostetler J."/>
            <person name="Miller J."/>
            <person name="Hammond M."/>
            <person name="Megy K."/>
            <person name="Lawson D."/>
            <person name="Kodira C."/>
            <person name="Sutton G."/>
            <person name="Meyer J."/>
            <person name="Hill C.A."/>
            <person name="Birren B."/>
            <person name="Nene V."/>
            <person name="Collins F."/>
            <person name="Alarcon-Chaidez F."/>
            <person name="Wikel S."/>
            <person name="Strausberg R."/>
        </authorList>
    </citation>
    <scope>NUCLEOTIDE SEQUENCE [LARGE SCALE GENOMIC DNA]</scope>
    <source>
        <strain evidence="10">Wikel</strain>
        <strain evidence="8">Wikel colony</strain>
    </source>
</reference>
<dbReference type="GO" id="GO:0016020">
    <property type="term" value="C:membrane"/>
    <property type="evidence" value="ECO:0007669"/>
    <property type="project" value="UniProtKB-SubCell"/>
</dbReference>
<evidence type="ECO:0000256" key="4">
    <source>
        <dbReference type="ARBA" id="ARBA00023136"/>
    </source>
</evidence>
<accession>B7P9F5</accession>
<keyword evidence="5" id="KW-0675">Receptor</keyword>
<gene>
    <name evidence="8" type="ORF">IscW_ISCW002109</name>
</gene>
<feature type="transmembrane region" description="Helical" evidence="7">
    <location>
        <begin position="42"/>
        <end position="61"/>
    </location>
</feature>
<feature type="coiled-coil region" evidence="6">
    <location>
        <begin position="296"/>
        <end position="323"/>
    </location>
</feature>
<dbReference type="HOGENOM" id="CLU_700736_0_0_1"/>
<comment type="subcellular location">
    <subcellularLocation>
        <location evidence="1">Membrane</location>
        <topology evidence="1">Multi-pass membrane protein</topology>
    </subcellularLocation>
</comment>
<name>B7P9F5_IXOSC</name>
<dbReference type="PANTHER" id="PTHR21421:SF29">
    <property type="entry name" value="GUSTATORY RECEPTOR 5A FOR TREHALOSE-RELATED"/>
    <property type="match status" value="1"/>
</dbReference>
<dbReference type="AlphaFoldDB" id="B7P9F5"/>
<keyword evidence="2 7" id="KW-0812">Transmembrane</keyword>
<dbReference type="InParanoid" id="B7P9F5"/>
<keyword evidence="3 7" id="KW-1133">Transmembrane helix</keyword>
<reference evidence="9" key="2">
    <citation type="submission" date="2020-05" db="UniProtKB">
        <authorList>
            <consortium name="EnsemblMetazoa"/>
        </authorList>
    </citation>
    <scope>IDENTIFICATION</scope>
    <source>
        <strain evidence="9">wikel</strain>
    </source>
</reference>
<dbReference type="VEuPathDB" id="VectorBase:ISCI002109"/>
<evidence type="ECO:0000256" key="7">
    <source>
        <dbReference type="SAM" id="Phobius"/>
    </source>
</evidence>
<dbReference type="GO" id="GO:0007606">
    <property type="term" value="P:sensory perception of chemical stimulus"/>
    <property type="evidence" value="ECO:0000318"/>
    <property type="project" value="GO_Central"/>
</dbReference>
<dbReference type="OrthoDB" id="6422868at2759"/>
<dbReference type="EMBL" id="DS663085">
    <property type="protein sequence ID" value="EEC03227.1"/>
    <property type="molecule type" value="Genomic_DNA"/>
</dbReference>
<evidence type="ECO:0000256" key="1">
    <source>
        <dbReference type="ARBA" id="ARBA00004141"/>
    </source>
</evidence>
<dbReference type="GO" id="GO:0038023">
    <property type="term" value="F:signaling receptor activity"/>
    <property type="evidence" value="ECO:0007669"/>
    <property type="project" value="UniProtKB-ARBA"/>
</dbReference>
<feature type="transmembrane region" description="Helical" evidence="7">
    <location>
        <begin position="121"/>
        <end position="142"/>
    </location>
</feature>
<evidence type="ECO:0000313" key="9">
    <source>
        <dbReference type="EnsemblMetazoa" id="ISCW002109-PA"/>
    </source>
</evidence>
<keyword evidence="4 7" id="KW-0472">Membrane</keyword>
<feature type="transmembrane region" description="Helical" evidence="7">
    <location>
        <begin position="354"/>
        <end position="373"/>
    </location>
</feature>
<evidence type="ECO:0000256" key="5">
    <source>
        <dbReference type="ARBA" id="ARBA00023170"/>
    </source>
</evidence>
<dbReference type="VEuPathDB" id="VectorBase:ISCW002109"/>
<dbReference type="PANTHER" id="PTHR21421">
    <property type="entry name" value="GUSTATORY RECEPTOR"/>
    <property type="match status" value="1"/>
</dbReference>
<feature type="transmembrane region" description="Helical" evidence="7">
    <location>
        <begin position="284"/>
        <end position="303"/>
    </location>
</feature>
<evidence type="ECO:0000256" key="6">
    <source>
        <dbReference type="SAM" id="Coils"/>
    </source>
</evidence>
<organism>
    <name type="scientific">Ixodes scapularis</name>
    <name type="common">Black-legged tick</name>
    <name type="synonym">Deer tick</name>
    <dbReference type="NCBI Taxonomy" id="6945"/>
    <lineage>
        <taxon>Eukaryota</taxon>
        <taxon>Metazoa</taxon>
        <taxon>Ecdysozoa</taxon>
        <taxon>Arthropoda</taxon>
        <taxon>Chelicerata</taxon>
        <taxon>Arachnida</taxon>
        <taxon>Acari</taxon>
        <taxon>Parasitiformes</taxon>
        <taxon>Ixodida</taxon>
        <taxon>Ixodoidea</taxon>
        <taxon>Ixodidae</taxon>
        <taxon>Ixodinae</taxon>
        <taxon>Ixodes</taxon>
    </lineage>
</organism>
<evidence type="ECO:0000256" key="2">
    <source>
        <dbReference type="ARBA" id="ARBA00022692"/>
    </source>
</evidence>
<sequence>MITSEKQIQQKAQQKMFRRNLYMQVLETGSKGLLDKIGILKWPLLLVAYAYTVHTTINVFLTFMRIHNMMKVLDIAGYAARSFFACLNLRQAFQISTPSNRLLQRLSFGENQRRCFEVSTFLKVFVLVYFVVEVSLSIDFVLNGDIGEYVTSFLYGTNISTTNMTQEVIKAATFFNLTLFDILSIVPGLLMADYIAACLRLRRLLASFRITVMDGRVKKTVTCTEVKRYQDLSYDAWRELKRIDDIYTTVVFLWYLDIIINLVLSMRNLSKGISSRQFALDSAYYIVIFVTLSLSASSVDTEAKDLMQEVKQLRSNIDEDDWQTGGQILLLETGLQSSRIVLNSGHFCVIDRPFILGVVGAIATYTILVVQLTPPG</sequence>
<evidence type="ECO:0000256" key="3">
    <source>
        <dbReference type="ARBA" id="ARBA00022989"/>
    </source>
</evidence>
<dbReference type="EnsemblMetazoa" id="ISCW002109-RA">
    <property type="protein sequence ID" value="ISCW002109-PA"/>
    <property type="gene ID" value="ISCW002109"/>
</dbReference>
<evidence type="ECO:0000313" key="10">
    <source>
        <dbReference type="Proteomes" id="UP000001555"/>
    </source>
</evidence>
<dbReference type="GO" id="GO:0051606">
    <property type="term" value="P:detection of stimulus"/>
    <property type="evidence" value="ECO:0007669"/>
    <property type="project" value="UniProtKB-ARBA"/>
</dbReference>
<protein>
    <submittedName>
        <fullName evidence="8 9">Uncharacterized protein</fullName>
    </submittedName>
</protein>
<keyword evidence="6" id="KW-0175">Coiled coil</keyword>
<dbReference type="Proteomes" id="UP000001555">
    <property type="component" value="Unassembled WGS sequence"/>
</dbReference>
<proteinExistence type="predicted"/>
<keyword evidence="10" id="KW-1185">Reference proteome</keyword>
<feature type="transmembrane region" description="Helical" evidence="7">
    <location>
        <begin position="246"/>
        <end position="264"/>
    </location>
</feature>
<evidence type="ECO:0000313" key="8">
    <source>
        <dbReference type="EMBL" id="EEC03227.1"/>
    </source>
</evidence>
<feature type="transmembrane region" description="Helical" evidence="7">
    <location>
        <begin position="174"/>
        <end position="199"/>
    </location>
</feature>
<dbReference type="EMBL" id="ABJB010208590">
    <property type="status" value="NOT_ANNOTATED_CDS"/>
    <property type="molecule type" value="Genomic_DNA"/>
</dbReference>
<dbReference type="VEuPathDB" id="VectorBase:ISCP_024114"/>